<comment type="catalytic activity">
    <reaction evidence="16">
        <text>L-lysyl-L-lysine(out) = L-lysyl-L-lysine(in)</text>
        <dbReference type="Rhea" id="RHEA:79403"/>
        <dbReference type="ChEBI" id="CHEBI:229956"/>
    </reaction>
</comment>
<comment type="catalytic activity">
    <reaction evidence="18">
        <text>L-histidyl-L-alpha-amino acid(out) = L-histidyl-L-alpha-amino acid(in)</text>
        <dbReference type="Rhea" id="RHEA:79379"/>
        <dbReference type="ChEBI" id="CHEBI:229964"/>
    </reaction>
</comment>
<comment type="function">
    <text evidence="23">Lysosomal dipeptide uniporter that selectively exports lysine, arginine or histidine-containing dipeptides with a net positive charge from the lysosome lumen into the cytosol. Could play a role in a specific type of protein O-glycosylation indirectly regulating macrophages migration and tissue invasion. Also essential for liver homeostasis.</text>
</comment>
<evidence type="ECO:0000256" key="10">
    <source>
        <dbReference type="ARBA" id="ARBA00044881"/>
    </source>
</evidence>
<comment type="catalytic activity">
    <reaction evidence="9">
        <text>L-histidyl-glycine(out) = L-histidyl-glycine(in)</text>
        <dbReference type="Rhea" id="RHEA:79395"/>
        <dbReference type="ChEBI" id="CHEBI:229957"/>
    </reaction>
</comment>
<gene>
    <name evidence="28" type="ORF">PBIL07802_LOCUS30187</name>
</gene>
<dbReference type="InterPro" id="IPR036259">
    <property type="entry name" value="MFS_trans_sf"/>
</dbReference>
<evidence type="ECO:0000313" key="28">
    <source>
        <dbReference type="EMBL" id="CAE0267841.1"/>
    </source>
</evidence>
<comment type="catalytic activity">
    <reaction evidence="10">
        <text>L-alpha-aminoacyl-L-arginine(out) = L-alpha-aminoacyl-L-arginine(in)</text>
        <dbReference type="Rhea" id="RHEA:79367"/>
        <dbReference type="ChEBI" id="CHEBI:229968"/>
    </reaction>
</comment>
<feature type="transmembrane region" description="Helical" evidence="26">
    <location>
        <begin position="325"/>
        <end position="341"/>
    </location>
</feature>
<dbReference type="Gene3D" id="1.20.1250.20">
    <property type="entry name" value="MFS general substrate transporter like domains"/>
    <property type="match status" value="2"/>
</dbReference>
<evidence type="ECO:0000256" key="5">
    <source>
        <dbReference type="ARBA" id="ARBA00022989"/>
    </source>
</evidence>
<evidence type="ECO:0000256" key="14">
    <source>
        <dbReference type="ARBA" id="ARBA00044898"/>
    </source>
</evidence>
<evidence type="ECO:0000256" key="9">
    <source>
        <dbReference type="ARBA" id="ARBA00044878"/>
    </source>
</evidence>
<keyword evidence="6 26" id="KW-0472">Membrane</keyword>
<feature type="transmembrane region" description="Helical" evidence="26">
    <location>
        <begin position="121"/>
        <end position="143"/>
    </location>
</feature>
<dbReference type="PANTHER" id="PTHR23512:SF3">
    <property type="entry name" value="MAJOR FACILITATOR SUPERFAMILY DOMAIN-CONTAINING PROTEIN 1"/>
    <property type="match status" value="1"/>
</dbReference>
<evidence type="ECO:0000256" key="4">
    <source>
        <dbReference type="ARBA" id="ARBA00022692"/>
    </source>
</evidence>
<dbReference type="InterPro" id="IPR005829">
    <property type="entry name" value="Sugar_transporter_CS"/>
</dbReference>
<evidence type="ECO:0000256" key="12">
    <source>
        <dbReference type="ARBA" id="ARBA00044891"/>
    </source>
</evidence>
<sequence length="503" mass="54288">MLNNISWWLEPAGYPQMGGFRYIVLTFACLLTFGNYYSYDLPSTLETDIRSYFGSPCTSNAKDGDNNTCVPCLPYFDTCELLSSESYNTLYLVYAWVNAALTLPGGILVDKIGPSKTAIIYAALVLVGQLLFTLGVAITNFIPVIAGRVLLGIGGGSISVVQAAIIARWFKGKELAVAFGIALTASRLGSMLNFFVTTPFLHAVEPSGLEKTLFFSCGLCLFSVICAFIYALLEKRAKKLGLNKEKEAEGGSEDKPKKRFQFKAILSFPSTFWVLCVCLIMFYNTVFPFIADAPDFIKQKFYDCGSNIKPCNDSIAFDASVTAGVPYYFSAVFSPLAGAFADRFGRRTWMIALGSIFSVASFAIASSTSITPIASLIILGAGYTISAAALWPSIPLLVDVSYVGTAVGIASALQMVSVGVFNILVGYVQDSFPTPVNPYFNTFLLLLTSGGIALLFAIVLILLDFKRGGKLNKGKVVEPSDIPTKINSPSKEEGMSETDPLLS</sequence>
<comment type="subcellular location">
    <subcellularLocation>
        <location evidence="1">Lysosome membrane</location>
        <topology evidence="1">Multi-pass membrane protein</topology>
    </subcellularLocation>
</comment>
<feature type="domain" description="Major facilitator superfamily (MFS) profile" evidence="27">
    <location>
        <begin position="24"/>
        <end position="468"/>
    </location>
</feature>
<evidence type="ECO:0000256" key="19">
    <source>
        <dbReference type="ARBA" id="ARBA00044919"/>
    </source>
</evidence>
<evidence type="ECO:0000256" key="23">
    <source>
        <dbReference type="ARBA" id="ARBA00045709"/>
    </source>
</evidence>
<accession>A0A7S3GJ04</accession>
<dbReference type="InterPro" id="IPR052187">
    <property type="entry name" value="MFSD1"/>
</dbReference>
<keyword evidence="3" id="KW-0813">Transport</keyword>
<keyword evidence="7" id="KW-0458">Lysosome</keyword>
<feature type="region of interest" description="Disordered" evidence="25">
    <location>
        <begin position="482"/>
        <end position="503"/>
    </location>
</feature>
<dbReference type="PROSITE" id="PS00216">
    <property type="entry name" value="SUGAR_TRANSPORT_1"/>
    <property type="match status" value="1"/>
</dbReference>
<evidence type="ECO:0000256" key="18">
    <source>
        <dbReference type="ARBA" id="ARBA00044912"/>
    </source>
</evidence>
<keyword evidence="5 26" id="KW-1133">Transmembrane helix</keyword>
<feature type="transmembrane region" description="Helical" evidence="26">
    <location>
        <begin position="373"/>
        <end position="391"/>
    </location>
</feature>
<feature type="transmembrane region" description="Helical" evidence="26">
    <location>
        <begin position="348"/>
        <end position="367"/>
    </location>
</feature>
<comment type="subunit">
    <text evidence="24">Homodimer. Interacts with lysosomal protein GLMP (via lumenal domain); the interaction starts while both proteins are still in the endoplasmic reticulum and is required for stabilization of MFSD1 in lysosomes but has no direct effect on its targeting to lysosomes or transporter activity.</text>
</comment>
<feature type="transmembrane region" description="Helical" evidence="26">
    <location>
        <begin position="439"/>
        <end position="463"/>
    </location>
</feature>
<evidence type="ECO:0000256" key="20">
    <source>
        <dbReference type="ARBA" id="ARBA00044924"/>
    </source>
</evidence>
<comment type="catalytic activity">
    <reaction evidence="19">
        <text>L-alanyl-L-lysine(out) = L-alanyl-L-lysine(in)</text>
        <dbReference type="Rhea" id="RHEA:79415"/>
        <dbReference type="ChEBI" id="CHEBI:192470"/>
    </reaction>
</comment>
<comment type="catalytic activity">
    <reaction evidence="13">
        <text>L-alpha-aminoacyl-L-lysine(out) = L-alpha-aminoacyl-L-lysine(in)</text>
        <dbReference type="Rhea" id="RHEA:79383"/>
        <dbReference type="ChEBI" id="CHEBI:229966"/>
    </reaction>
</comment>
<feature type="transmembrane region" description="Helical" evidence="26">
    <location>
        <begin position="213"/>
        <end position="233"/>
    </location>
</feature>
<dbReference type="InterPro" id="IPR011701">
    <property type="entry name" value="MFS"/>
</dbReference>
<organism evidence="28">
    <name type="scientific">Palpitomonas bilix</name>
    <dbReference type="NCBI Taxonomy" id="652834"/>
    <lineage>
        <taxon>Eukaryota</taxon>
        <taxon>Eukaryota incertae sedis</taxon>
    </lineage>
</organism>
<dbReference type="PANTHER" id="PTHR23512">
    <property type="entry name" value="MAJOR FACILITATOR SUPERFAMILY DOMAIN-CONTAINING PROTEIN 1"/>
    <property type="match status" value="1"/>
</dbReference>
<evidence type="ECO:0000256" key="11">
    <source>
        <dbReference type="ARBA" id="ARBA00044884"/>
    </source>
</evidence>
<comment type="catalytic activity">
    <reaction evidence="17">
        <text>L-arginyl-glycine(out) = L-arginyl-glycine(in)</text>
        <dbReference type="Rhea" id="RHEA:79391"/>
        <dbReference type="ChEBI" id="CHEBI:229955"/>
    </reaction>
</comment>
<dbReference type="GO" id="GO:0005765">
    <property type="term" value="C:lysosomal membrane"/>
    <property type="evidence" value="ECO:0007669"/>
    <property type="project" value="UniProtKB-SubCell"/>
</dbReference>
<evidence type="ECO:0000256" key="6">
    <source>
        <dbReference type="ARBA" id="ARBA00023136"/>
    </source>
</evidence>
<evidence type="ECO:0000256" key="13">
    <source>
        <dbReference type="ARBA" id="ARBA00044893"/>
    </source>
</evidence>
<evidence type="ECO:0000256" key="15">
    <source>
        <dbReference type="ARBA" id="ARBA00044899"/>
    </source>
</evidence>
<dbReference type="GO" id="GO:0022857">
    <property type="term" value="F:transmembrane transporter activity"/>
    <property type="evidence" value="ECO:0007669"/>
    <property type="project" value="InterPro"/>
</dbReference>
<dbReference type="InterPro" id="IPR020846">
    <property type="entry name" value="MFS_dom"/>
</dbReference>
<feature type="transmembrane region" description="Helical" evidence="26">
    <location>
        <begin position="264"/>
        <end position="283"/>
    </location>
</feature>
<evidence type="ECO:0000256" key="3">
    <source>
        <dbReference type="ARBA" id="ARBA00022448"/>
    </source>
</evidence>
<evidence type="ECO:0000256" key="17">
    <source>
        <dbReference type="ARBA" id="ARBA00044903"/>
    </source>
</evidence>
<protein>
    <recommendedName>
        <fullName evidence="21">Lysosomal dipeptide transporter MFSD1</fullName>
    </recommendedName>
    <alternativeName>
        <fullName evidence="22">Major facilitator superfamily domain-containing protein 1</fullName>
    </alternativeName>
</protein>
<comment type="catalytic activity">
    <reaction evidence="15">
        <text>L-arginyl-L-alpha-amino acid(out) = L-arginyl-L-alpha-amino acid(in)</text>
        <dbReference type="Rhea" id="RHEA:79371"/>
        <dbReference type="ChEBI" id="CHEBI:84315"/>
    </reaction>
</comment>
<comment type="similarity">
    <text evidence="2">Belongs to the major facilitator superfamily.</text>
</comment>
<feature type="transmembrane region" description="Helical" evidence="26">
    <location>
        <begin position="20"/>
        <end position="39"/>
    </location>
</feature>
<dbReference type="Pfam" id="PF07690">
    <property type="entry name" value="MFS_1"/>
    <property type="match status" value="2"/>
</dbReference>
<comment type="catalytic activity">
    <reaction evidence="11">
        <text>L-alpha-aminoacyl-L-histidine(out) = L-alpha-aminoacyl-L-histidine(in)</text>
        <dbReference type="Rhea" id="RHEA:79375"/>
        <dbReference type="ChEBI" id="CHEBI:229967"/>
    </reaction>
</comment>
<evidence type="ECO:0000259" key="27">
    <source>
        <dbReference type="PROSITE" id="PS50850"/>
    </source>
</evidence>
<evidence type="ECO:0000256" key="16">
    <source>
        <dbReference type="ARBA" id="ARBA00044900"/>
    </source>
</evidence>
<reference evidence="28" key="1">
    <citation type="submission" date="2021-01" db="EMBL/GenBank/DDBJ databases">
        <authorList>
            <person name="Corre E."/>
            <person name="Pelletier E."/>
            <person name="Niang G."/>
            <person name="Scheremetjew M."/>
            <person name="Finn R."/>
            <person name="Kale V."/>
            <person name="Holt S."/>
            <person name="Cochrane G."/>
            <person name="Meng A."/>
            <person name="Brown T."/>
            <person name="Cohen L."/>
        </authorList>
    </citation>
    <scope>NUCLEOTIDE SEQUENCE</scope>
    <source>
        <strain evidence="28">NIES-2562</strain>
    </source>
</reference>
<comment type="catalytic activity">
    <reaction evidence="14">
        <text>L-aspartyl-L-lysine(out) = L-aspartyl-L-lysine(in)</text>
        <dbReference type="Rhea" id="RHEA:79411"/>
        <dbReference type="ChEBI" id="CHEBI:229953"/>
    </reaction>
</comment>
<evidence type="ECO:0000256" key="26">
    <source>
        <dbReference type="SAM" id="Phobius"/>
    </source>
</evidence>
<comment type="catalytic activity">
    <reaction evidence="20">
        <text>L-lysyl-glycine(out) = L-lysyl-glycine(in)</text>
        <dbReference type="Rhea" id="RHEA:79407"/>
        <dbReference type="ChEBI" id="CHEBI:191202"/>
    </reaction>
</comment>
<dbReference type="AlphaFoldDB" id="A0A7S3GJ04"/>
<name>A0A7S3GJ04_9EUKA</name>
<evidence type="ECO:0000256" key="24">
    <source>
        <dbReference type="ARBA" id="ARBA00046376"/>
    </source>
</evidence>
<feature type="transmembrane region" description="Helical" evidence="26">
    <location>
        <begin position="403"/>
        <end position="427"/>
    </location>
</feature>
<proteinExistence type="inferred from homology"/>
<comment type="catalytic activity">
    <reaction evidence="8">
        <text>L-lysyl-L-alanine(out) = L-lysyl-L-alanine(in)</text>
        <dbReference type="Rhea" id="RHEA:79399"/>
        <dbReference type="ChEBI" id="CHEBI:229954"/>
    </reaction>
</comment>
<evidence type="ECO:0000256" key="7">
    <source>
        <dbReference type="ARBA" id="ARBA00023228"/>
    </source>
</evidence>
<feature type="transmembrane region" description="Helical" evidence="26">
    <location>
        <begin position="149"/>
        <end position="170"/>
    </location>
</feature>
<dbReference type="SUPFAM" id="SSF103473">
    <property type="entry name" value="MFS general substrate transporter"/>
    <property type="match status" value="1"/>
</dbReference>
<keyword evidence="4 26" id="KW-0812">Transmembrane</keyword>
<evidence type="ECO:0000256" key="21">
    <source>
        <dbReference type="ARBA" id="ARBA00044985"/>
    </source>
</evidence>
<dbReference type="PROSITE" id="PS50850">
    <property type="entry name" value="MFS"/>
    <property type="match status" value="1"/>
</dbReference>
<dbReference type="EMBL" id="HBIB01045964">
    <property type="protein sequence ID" value="CAE0267841.1"/>
    <property type="molecule type" value="Transcribed_RNA"/>
</dbReference>
<evidence type="ECO:0000256" key="2">
    <source>
        <dbReference type="ARBA" id="ARBA00008335"/>
    </source>
</evidence>
<evidence type="ECO:0000256" key="25">
    <source>
        <dbReference type="SAM" id="MobiDB-lite"/>
    </source>
</evidence>
<comment type="catalytic activity">
    <reaction evidence="12">
        <text>L-lysyl-L-alpha-amino acid(out) = L-lysyl-L-alpha-amino acid(in)</text>
        <dbReference type="Rhea" id="RHEA:79387"/>
        <dbReference type="ChEBI" id="CHEBI:229965"/>
    </reaction>
</comment>
<evidence type="ECO:0000256" key="1">
    <source>
        <dbReference type="ARBA" id="ARBA00004155"/>
    </source>
</evidence>
<evidence type="ECO:0000256" key="22">
    <source>
        <dbReference type="ARBA" id="ARBA00045018"/>
    </source>
</evidence>
<feature type="transmembrane region" description="Helical" evidence="26">
    <location>
        <begin position="177"/>
        <end position="201"/>
    </location>
</feature>
<evidence type="ECO:0000256" key="8">
    <source>
        <dbReference type="ARBA" id="ARBA00044876"/>
    </source>
</evidence>